<comment type="function">
    <text evidence="9 10">This protein specifically catalyzes the removal of signal peptides from prolipoproteins.</text>
</comment>
<dbReference type="GO" id="GO:0006508">
    <property type="term" value="P:proteolysis"/>
    <property type="evidence" value="ECO:0007669"/>
    <property type="project" value="UniProtKB-KW"/>
</dbReference>
<evidence type="ECO:0000256" key="4">
    <source>
        <dbReference type="ARBA" id="ARBA00022692"/>
    </source>
</evidence>
<evidence type="ECO:0000256" key="8">
    <source>
        <dbReference type="ARBA" id="ARBA00023136"/>
    </source>
</evidence>
<evidence type="ECO:0000256" key="6">
    <source>
        <dbReference type="ARBA" id="ARBA00022801"/>
    </source>
</evidence>
<evidence type="ECO:0000313" key="13">
    <source>
        <dbReference type="Proteomes" id="UP000824106"/>
    </source>
</evidence>
<feature type="active site" evidence="9">
    <location>
        <position position="112"/>
    </location>
</feature>
<reference evidence="12" key="2">
    <citation type="submission" date="2021-04" db="EMBL/GenBank/DDBJ databases">
        <authorList>
            <person name="Gilroy R."/>
        </authorList>
    </citation>
    <scope>NUCLEOTIDE SEQUENCE</scope>
    <source>
        <strain evidence="12">CHK169-4300</strain>
    </source>
</reference>
<accession>A0A9D2G323</accession>
<keyword evidence="2 9" id="KW-1003">Cell membrane</keyword>
<evidence type="ECO:0000256" key="11">
    <source>
        <dbReference type="RuleBase" id="RU004181"/>
    </source>
</evidence>
<feature type="transmembrane region" description="Helical" evidence="9">
    <location>
        <begin position="59"/>
        <end position="76"/>
    </location>
</feature>
<dbReference type="GO" id="GO:0004190">
    <property type="term" value="F:aspartic-type endopeptidase activity"/>
    <property type="evidence" value="ECO:0007669"/>
    <property type="project" value="UniProtKB-UniRule"/>
</dbReference>
<dbReference type="EC" id="3.4.23.36" evidence="9"/>
<reference evidence="12" key="1">
    <citation type="journal article" date="2021" name="PeerJ">
        <title>Extensive microbial diversity within the chicken gut microbiome revealed by metagenomics and culture.</title>
        <authorList>
            <person name="Gilroy R."/>
            <person name="Ravi A."/>
            <person name="Getino M."/>
            <person name="Pursley I."/>
            <person name="Horton D.L."/>
            <person name="Alikhan N.F."/>
            <person name="Baker D."/>
            <person name="Gharbi K."/>
            <person name="Hall N."/>
            <person name="Watson M."/>
            <person name="Adriaenssens E.M."/>
            <person name="Foster-Nyarko E."/>
            <person name="Jarju S."/>
            <person name="Secka A."/>
            <person name="Antonio M."/>
            <person name="Oren A."/>
            <person name="Chaudhuri R.R."/>
            <person name="La Ragione R."/>
            <person name="Hildebrand F."/>
            <person name="Pallen M.J."/>
        </authorList>
    </citation>
    <scope>NUCLEOTIDE SEQUENCE</scope>
    <source>
        <strain evidence="12">CHK169-4300</strain>
    </source>
</reference>
<evidence type="ECO:0000256" key="5">
    <source>
        <dbReference type="ARBA" id="ARBA00022750"/>
    </source>
</evidence>
<keyword evidence="3 9" id="KW-0645">Protease</keyword>
<sequence length="156" mass="18001">MFLYLVLTIILVIVDQITKYLTVQNIALFEVKEVIPNFLSFTYIQNSGAAWSLLEGKMWFFYIITLIVIGFLLYYLSTEGRKNKTFGVILSVILAGTIGNFIDRILFQYVVDMIKLEFVNFPIFNVADMLLTIGVAALFFYTIYEEKNIHSSKGEY</sequence>
<keyword evidence="8 9" id="KW-0472">Membrane</keyword>
<name>A0A9D2G323_9LACT</name>
<organism evidence="12 13">
    <name type="scientific">Candidatus Atopostipes pullistercoris</name>
    <dbReference type="NCBI Taxonomy" id="2838467"/>
    <lineage>
        <taxon>Bacteria</taxon>
        <taxon>Bacillati</taxon>
        <taxon>Bacillota</taxon>
        <taxon>Bacilli</taxon>
        <taxon>Lactobacillales</taxon>
        <taxon>Carnobacteriaceae</taxon>
        <taxon>Atopostipes</taxon>
    </lineage>
</organism>
<evidence type="ECO:0000256" key="3">
    <source>
        <dbReference type="ARBA" id="ARBA00022670"/>
    </source>
</evidence>
<dbReference type="NCBIfam" id="TIGR00077">
    <property type="entry name" value="lspA"/>
    <property type="match status" value="1"/>
</dbReference>
<dbReference type="HAMAP" id="MF_00161">
    <property type="entry name" value="LspA"/>
    <property type="match status" value="1"/>
</dbReference>
<dbReference type="PROSITE" id="PS00855">
    <property type="entry name" value="SPASE_II"/>
    <property type="match status" value="1"/>
</dbReference>
<dbReference type="PANTHER" id="PTHR33695">
    <property type="entry name" value="LIPOPROTEIN SIGNAL PEPTIDASE"/>
    <property type="match status" value="1"/>
</dbReference>
<gene>
    <name evidence="9" type="primary">lspA</name>
    <name evidence="12" type="ORF">H9808_05940</name>
</gene>
<comment type="subcellular location">
    <subcellularLocation>
        <location evidence="9">Cell membrane</location>
        <topology evidence="9">Multi-pass membrane protein</topology>
    </subcellularLocation>
</comment>
<evidence type="ECO:0000313" key="12">
    <source>
        <dbReference type="EMBL" id="HIZ71292.1"/>
    </source>
</evidence>
<dbReference type="PANTHER" id="PTHR33695:SF1">
    <property type="entry name" value="LIPOPROTEIN SIGNAL PEPTIDASE"/>
    <property type="match status" value="1"/>
</dbReference>
<evidence type="ECO:0000256" key="9">
    <source>
        <dbReference type="HAMAP-Rule" id="MF_00161"/>
    </source>
</evidence>
<feature type="transmembrane region" description="Helical" evidence="9">
    <location>
        <begin position="88"/>
        <end position="111"/>
    </location>
</feature>
<dbReference type="Proteomes" id="UP000824106">
    <property type="component" value="Unassembled WGS sequence"/>
</dbReference>
<dbReference type="InterPro" id="IPR001872">
    <property type="entry name" value="Peptidase_A8"/>
</dbReference>
<comment type="pathway">
    <text evidence="9">Protein modification; lipoprotein biosynthesis (signal peptide cleavage).</text>
</comment>
<dbReference type="Pfam" id="PF01252">
    <property type="entry name" value="Peptidase_A8"/>
    <property type="match status" value="1"/>
</dbReference>
<comment type="caution">
    <text evidence="12">The sequence shown here is derived from an EMBL/GenBank/DDBJ whole genome shotgun (WGS) entry which is preliminary data.</text>
</comment>
<keyword evidence="5 9" id="KW-0064">Aspartyl protease</keyword>
<protein>
    <recommendedName>
        <fullName evidence="9">Lipoprotein signal peptidase</fullName>
        <ecNumber evidence="9">3.4.23.36</ecNumber>
    </recommendedName>
    <alternativeName>
        <fullName evidence="9">Prolipoprotein signal peptidase</fullName>
    </alternativeName>
    <alternativeName>
        <fullName evidence="9">Signal peptidase II</fullName>
        <shortName evidence="9">SPase II</shortName>
    </alternativeName>
</protein>
<keyword evidence="4 9" id="KW-0812">Transmembrane</keyword>
<comment type="catalytic activity">
    <reaction evidence="9 10">
        <text>Release of signal peptides from bacterial membrane prolipoproteins. Hydrolyzes -Xaa-Yaa-Zaa-|-(S,diacylglyceryl)Cys-, in which Xaa is hydrophobic (preferably Leu), and Yaa (Ala or Ser) and Zaa (Gly or Ala) have small, neutral side chains.</text>
        <dbReference type="EC" id="3.4.23.36"/>
    </reaction>
</comment>
<feature type="transmembrane region" description="Helical" evidence="9">
    <location>
        <begin position="123"/>
        <end position="144"/>
    </location>
</feature>
<comment type="caution">
    <text evidence="9">Lacks conserved residue(s) required for the propagation of feature annotation.</text>
</comment>
<evidence type="ECO:0000256" key="1">
    <source>
        <dbReference type="ARBA" id="ARBA00006139"/>
    </source>
</evidence>
<keyword evidence="7 9" id="KW-1133">Transmembrane helix</keyword>
<dbReference type="AlphaFoldDB" id="A0A9D2G323"/>
<comment type="similarity">
    <text evidence="1 9 11">Belongs to the peptidase A8 family.</text>
</comment>
<feature type="active site" evidence="9">
    <location>
        <position position="128"/>
    </location>
</feature>
<evidence type="ECO:0000256" key="10">
    <source>
        <dbReference type="RuleBase" id="RU000594"/>
    </source>
</evidence>
<dbReference type="GO" id="GO:0005886">
    <property type="term" value="C:plasma membrane"/>
    <property type="evidence" value="ECO:0007669"/>
    <property type="project" value="UniProtKB-SubCell"/>
</dbReference>
<proteinExistence type="inferred from homology"/>
<evidence type="ECO:0000256" key="7">
    <source>
        <dbReference type="ARBA" id="ARBA00022989"/>
    </source>
</evidence>
<dbReference type="PRINTS" id="PR00781">
    <property type="entry name" value="LIPOSIGPTASE"/>
</dbReference>
<keyword evidence="6 9" id="KW-0378">Hydrolase</keyword>
<dbReference type="EMBL" id="DXAZ01000090">
    <property type="protein sequence ID" value="HIZ71292.1"/>
    <property type="molecule type" value="Genomic_DNA"/>
</dbReference>
<evidence type="ECO:0000256" key="2">
    <source>
        <dbReference type="ARBA" id="ARBA00022475"/>
    </source>
</evidence>